<dbReference type="CDD" id="cd05251">
    <property type="entry name" value="NmrA_like_SDR_a"/>
    <property type="match status" value="1"/>
</dbReference>
<evidence type="ECO:0000256" key="6">
    <source>
        <dbReference type="ARBA" id="ARBA00023242"/>
    </source>
</evidence>
<dbReference type="AlphaFoldDB" id="A0A4Q4TGF2"/>
<feature type="domain" description="NmrA-like" evidence="8">
    <location>
        <begin position="4"/>
        <end position="307"/>
    </location>
</feature>
<dbReference type="Pfam" id="PF05368">
    <property type="entry name" value="NmrA"/>
    <property type="match status" value="1"/>
</dbReference>
<gene>
    <name evidence="9" type="ORF">DL764_004499</name>
</gene>
<dbReference type="FunFam" id="3.40.50.720:FF:000181">
    <property type="entry name" value="NmrA-like family domain-containing protein 1"/>
    <property type="match status" value="1"/>
</dbReference>
<keyword evidence="6" id="KW-0539">Nucleus</keyword>
<proteinExistence type="inferred from homology"/>
<dbReference type="PANTHER" id="PTHR42748">
    <property type="entry name" value="NITROGEN METABOLITE REPRESSION PROTEIN NMRA FAMILY MEMBER"/>
    <property type="match status" value="1"/>
</dbReference>
<organism evidence="9 10">
    <name type="scientific">Monosporascus ibericus</name>
    <dbReference type="NCBI Taxonomy" id="155417"/>
    <lineage>
        <taxon>Eukaryota</taxon>
        <taxon>Fungi</taxon>
        <taxon>Dikarya</taxon>
        <taxon>Ascomycota</taxon>
        <taxon>Pezizomycotina</taxon>
        <taxon>Sordariomycetes</taxon>
        <taxon>Xylariomycetidae</taxon>
        <taxon>Xylariales</taxon>
        <taxon>Xylariales incertae sedis</taxon>
        <taxon>Monosporascus</taxon>
    </lineage>
</organism>
<dbReference type="Proteomes" id="UP000293360">
    <property type="component" value="Unassembled WGS sequence"/>
</dbReference>
<dbReference type="OrthoDB" id="300709at2759"/>
<name>A0A4Q4TGF2_9PEZI</name>
<dbReference type="GO" id="GO:0005634">
    <property type="term" value="C:nucleus"/>
    <property type="evidence" value="ECO:0007669"/>
    <property type="project" value="UniProtKB-SubCell"/>
</dbReference>
<comment type="subcellular location">
    <subcellularLocation>
        <location evidence="2">Cytoplasm</location>
        <location evidence="2">Perinuclear region</location>
    </subcellularLocation>
    <subcellularLocation>
        <location evidence="1">Nucleus</location>
    </subcellularLocation>
</comment>
<reference evidence="9 10" key="1">
    <citation type="submission" date="2018-06" db="EMBL/GenBank/DDBJ databases">
        <title>Complete Genomes of Monosporascus.</title>
        <authorList>
            <person name="Robinson A.J."/>
            <person name="Natvig D.O."/>
        </authorList>
    </citation>
    <scope>NUCLEOTIDE SEQUENCE [LARGE SCALE GENOMIC DNA]</scope>
    <source>
        <strain evidence="9 10">CBS 110550</strain>
    </source>
</reference>
<dbReference type="Gene3D" id="3.90.25.10">
    <property type="entry name" value="UDP-galactose 4-epimerase, domain 1"/>
    <property type="match status" value="1"/>
</dbReference>
<evidence type="ECO:0000313" key="9">
    <source>
        <dbReference type="EMBL" id="RYP04363.1"/>
    </source>
</evidence>
<dbReference type="EMBL" id="QJNU01000213">
    <property type="protein sequence ID" value="RYP04363.1"/>
    <property type="molecule type" value="Genomic_DNA"/>
</dbReference>
<dbReference type="PANTHER" id="PTHR42748:SF31">
    <property type="entry name" value="NMRA-LIKE DOMAIN-CONTAINING PROTEIN-RELATED"/>
    <property type="match status" value="1"/>
</dbReference>
<dbReference type="Gene3D" id="3.40.50.720">
    <property type="entry name" value="NAD(P)-binding Rossmann-like Domain"/>
    <property type="match status" value="1"/>
</dbReference>
<sequence>MSGKKVITVFGATGAQGGGIISTFLSDPKLKNQWAVRGVTRDVSKDSSKKLAEQGVEVVAADINDKTSLVKALAGSYAAYGVTNYWEKADMKLEIQQGKNLADAAKEAGVQHYIWSSLYNVNKLSKGKLPHVYHFDSKAEVEDYVRELGIPATFFLPGFYMSNIPGGMFKPSPPDDAWTFGLPVAASSPIPMYDPRDTGKYIKAIVLNREALLGKHFLGATAYVTAQEIVDTFKTLFPEAGKTARFFQVPEEMFRGFMKSQGSPDYIVDEFYENMRLLEEFGYYGGEPLDESHKYVEDPLTTWEEYAAGAEPFAKLG</sequence>
<dbReference type="InterPro" id="IPR008030">
    <property type="entry name" value="NmrA-like"/>
</dbReference>
<dbReference type="SUPFAM" id="SSF51735">
    <property type="entry name" value="NAD(P)-binding Rossmann-fold domains"/>
    <property type="match status" value="1"/>
</dbReference>
<comment type="similarity">
    <text evidence="3">Belongs to the NmrA-type oxidoreductase family.</text>
</comment>
<evidence type="ECO:0000256" key="7">
    <source>
        <dbReference type="ARBA" id="ARBA00040296"/>
    </source>
</evidence>
<dbReference type="InterPro" id="IPR036291">
    <property type="entry name" value="NAD(P)-bd_dom_sf"/>
</dbReference>
<dbReference type="InterPro" id="IPR051164">
    <property type="entry name" value="NmrA-like_oxidored"/>
</dbReference>
<evidence type="ECO:0000256" key="3">
    <source>
        <dbReference type="ARBA" id="ARBA00006328"/>
    </source>
</evidence>
<evidence type="ECO:0000313" key="10">
    <source>
        <dbReference type="Proteomes" id="UP000293360"/>
    </source>
</evidence>
<evidence type="ECO:0000256" key="5">
    <source>
        <dbReference type="ARBA" id="ARBA00022857"/>
    </source>
</evidence>
<dbReference type="GO" id="GO:0048471">
    <property type="term" value="C:perinuclear region of cytoplasm"/>
    <property type="evidence" value="ECO:0007669"/>
    <property type="project" value="UniProtKB-SubCell"/>
</dbReference>
<protein>
    <recommendedName>
        <fullName evidence="7">NmrA-like family domain-containing protein 1</fullName>
    </recommendedName>
</protein>
<keyword evidence="10" id="KW-1185">Reference proteome</keyword>
<evidence type="ECO:0000256" key="2">
    <source>
        <dbReference type="ARBA" id="ARBA00004556"/>
    </source>
</evidence>
<accession>A0A4Q4TGF2</accession>
<dbReference type="STRING" id="155417.A0A4Q4TGF2"/>
<keyword evidence="5" id="KW-0521">NADP</keyword>
<evidence type="ECO:0000259" key="8">
    <source>
        <dbReference type="Pfam" id="PF05368"/>
    </source>
</evidence>
<comment type="caution">
    <text evidence="9">The sequence shown here is derived from an EMBL/GenBank/DDBJ whole genome shotgun (WGS) entry which is preliminary data.</text>
</comment>
<evidence type="ECO:0000256" key="4">
    <source>
        <dbReference type="ARBA" id="ARBA00022490"/>
    </source>
</evidence>
<keyword evidence="4" id="KW-0963">Cytoplasm</keyword>
<evidence type="ECO:0000256" key="1">
    <source>
        <dbReference type="ARBA" id="ARBA00004123"/>
    </source>
</evidence>